<reference evidence="2 3" key="1">
    <citation type="submission" date="2017-12" db="EMBL/GenBank/DDBJ databases">
        <title>Genomes of bacteria within cyanobacterial aggregates.</title>
        <authorList>
            <person name="Cai H."/>
        </authorList>
    </citation>
    <scope>NUCLEOTIDE SEQUENCE [LARGE SCALE GENOMIC DNA]</scope>
    <source>
        <strain evidence="2 3">TH16</strain>
    </source>
</reference>
<gene>
    <name evidence="2" type="ORF">C0V82_13575</name>
</gene>
<dbReference type="RefSeq" id="WP_054166617.1">
    <property type="nucleotide sequence ID" value="NZ_BMGN01000011.1"/>
</dbReference>
<feature type="region of interest" description="Disordered" evidence="1">
    <location>
        <begin position="1"/>
        <end position="78"/>
    </location>
</feature>
<feature type="compositionally biased region" description="Low complexity" evidence="1">
    <location>
        <begin position="1"/>
        <end position="13"/>
    </location>
</feature>
<dbReference type="AlphaFoldDB" id="A0A2K9NDE4"/>
<dbReference type="KEGG" id="ncb:C0V82_13575"/>
<evidence type="ECO:0000256" key="1">
    <source>
        <dbReference type="SAM" id="MobiDB-lite"/>
    </source>
</evidence>
<organism evidence="2 3">
    <name type="scientific">Niveispirillum cyanobacteriorum</name>
    <dbReference type="NCBI Taxonomy" id="1612173"/>
    <lineage>
        <taxon>Bacteria</taxon>
        <taxon>Pseudomonadati</taxon>
        <taxon>Pseudomonadota</taxon>
        <taxon>Alphaproteobacteria</taxon>
        <taxon>Rhodospirillales</taxon>
        <taxon>Azospirillaceae</taxon>
        <taxon>Niveispirillum</taxon>
    </lineage>
</organism>
<name>A0A2K9NDE4_9PROT</name>
<sequence>MAISGVSSYSSSVFQTPGVRPAESNTRVQPVPPSDQQAQQTAATQQDNQQTNTNPTDNERQEAVASGRTRGSFVNITA</sequence>
<keyword evidence="3" id="KW-1185">Reference proteome</keyword>
<evidence type="ECO:0000313" key="3">
    <source>
        <dbReference type="Proteomes" id="UP000234752"/>
    </source>
</evidence>
<proteinExistence type="predicted"/>
<evidence type="ECO:0000313" key="2">
    <source>
        <dbReference type="EMBL" id="AUN31153.1"/>
    </source>
</evidence>
<protein>
    <submittedName>
        <fullName evidence="2">Uncharacterized protein</fullName>
    </submittedName>
</protein>
<dbReference type="EMBL" id="CP025611">
    <property type="protein sequence ID" value="AUN31153.1"/>
    <property type="molecule type" value="Genomic_DNA"/>
</dbReference>
<accession>A0A2K9NDE4</accession>
<feature type="compositionally biased region" description="Low complexity" evidence="1">
    <location>
        <begin position="35"/>
        <end position="56"/>
    </location>
</feature>
<dbReference type="Proteomes" id="UP000234752">
    <property type="component" value="Chromosome eg_1"/>
</dbReference>